<protein>
    <submittedName>
        <fullName evidence="1">Uncharacterized protein</fullName>
    </submittedName>
</protein>
<dbReference type="Proteomes" id="UP000565576">
    <property type="component" value="Unassembled WGS sequence"/>
</dbReference>
<organism evidence="1 2">
    <name type="scientific">Rhizobium lusitanum</name>
    <dbReference type="NCBI Taxonomy" id="293958"/>
    <lineage>
        <taxon>Bacteria</taxon>
        <taxon>Pseudomonadati</taxon>
        <taxon>Pseudomonadota</taxon>
        <taxon>Alphaproteobacteria</taxon>
        <taxon>Hyphomicrobiales</taxon>
        <taxon>Rhizobiaceae</taxon>
        <taxon>Rhizobium/Agrobacterium group</taxon>
        <taxon>Rhizobium</taxon>
    </lineage>
</organism>
<name>A0A7X0IWQ8_9HYPH</name>
<evidence type="ECO:0000313" key="2">
    <source>
        <dbReference type="Proteomes" id="UP000565576"/>
    </source>
</evidence>
<proteinExistence type="predicted"/>
<dbReference type="EMBL" id="JACHBG010000025">
    <property type="protein sequence ID" value="MBB6488606.1"/>
    <property type="molecule type" value="Genomic_DNA"/>
</dbReference>
<sequence length="80" mass="8645">MTEFSIRFAAHLRPTELSNLKGILLSKGVDGSETDAAFILVVSRSGRVSRVAITLNSWVASGWIEEWTSTPPLVQTASAI</sequence>
<reference evidence="1 2" key="1">
    <citation type="submission" date="2020-08" db="EMBL/GenBank/DDBJ databases">
        <title>Genomic Encyclopedia of Type Strains, Phase IV (KMG-V): Genome sequencing to study the core and pangenomes of soil and plant-associated prokaryotes.</title>
        <authorList>
            <person name="Whitman W."/>
        </authorList>
    </citation>
    <scope>NUCLEOTIDE SEQUENCE [LARGE SCALE GENOMIC DNA]</scope>
    <source>
        <strain evidence="1 2">SEMIA 4060</strain>
    </source>
</reference>
<evidence type="ECO:0000313" key="1">
    <source>
        <dbReference type="EMBL" id="MBB6488606.1"/>
    </source>
</evidence>
<accession>A0A7X0IWQ8</accession>
<dbReference type="RefSeq" id="WP_184710174.1">
    <property type="nucleotide sequence ID" value="NZ_JACHBG010000025.1"/>
</dbReference>
<comment type="caution">
    <text evidence="1">The sequence shown here is derived from an EMBL/GenBank/DDBJ whole genome shotgun (WGS) entry which is preliminary data.</text>
</comment>
<dbReference type="AlphaFoldDB" id="A0A7X0IWQ8"/>
<gene>
    <name evidence="1" type="ORF">GGD46_005926</name>
</gene>